<dbReference type="Proteomes" id="UP000886595">
    <property type="component" value="Unassembled WGS sequence"/>
</dbReference>
<organism evidence="1 2">
    <name type="scientific">Brassica carinata</name>
    <name type="common">Ethiopian mustard</name>
    <name type="synonym">Abyssinian cabbage</name>
    <dbReference type="NCBI Taxonomy" id="52824"/>
    <lineage>
        <taxon>Eukaryota</taxon>
        <taxon>Viridiplantae</taxon>
        <taxon>Streptophyta</taxon>
        <taxon>Embryophyta</taxon>
        <taxon>Tracheophyta</taxon>
        <taxon>Spermatophyta</taxon>
        <taxon>Magnoliopsida</taxon>
        <taxon>eudicotyledons</taxon>
        <taxon>Gunneridae</taxon>
        <taxon>Pentapetalae</taxon>
        <taxon>rosids</taxon>
        <taxon>malvids</taxon>
        <taxon>Brassicales</taxon>
        <taxon>Brassicaceae</taxon>
        <taxon>Brassiceae</taxon>
        <taxon>Brassica</taxon>
    </lineage>
</organism>
<name>A0A8X7QL28_BRACI</name>
<gene>
    <name evidence="1" type="ORF">Bca52824_065105</name>
</gene>
<evidence type="ECO:0000313" key="2">
    <source>
        <dbReference type="Proteomes" id="UP000886595"/>
    </source>
</evidence>
<accession>A0A8X7QL28</accession>
<protein>
    <submittedName>
        <fullName evidence="1">Uncharacterized protein</fullName>
    </submittedName>
</protein>
<reference evidence="1 2" key="1">
    <citation type="submission" date="2020-02" db="EMBL/GenBank/DDBJ databases">
        <authorList>
            <person name="Ma Q."/>
            <person name="Huang Y."/>
            <person name="Song X."/>
            <person name="Pei D."/>
        </authorList>
    </citation>
    <scope>NUCLEOTIDE SEQUENCE [LARGE SCALE GENOMIC DNA]</scope>
    <source>
        <strain evidence="1">Sxm20200214</strain>
        <tissue evidence="1">Leaf</tissue>
    </source>
</reference>
<comment type="caution">
    <text evidence="1">The sequence shown here is derived from an EMBL/GenBank/DDBJ whole genome shotgun (WGS) entry which is preliminary data.</text>
</comment>
<dbReference type="AlphaFoldDB" id="A0A8X7QL28"/>
<proteinExistence type="predicted"/>
<dbReference type="EMBL" id="JAAMPC010000013">
    <property type="protein sequence ID" value="KAG2270550.1"/>
    <property type="molecule type" value="Genomic_DNA"/>
</dbReference>
<sequence length="67" mass="7891">MMEILPLFVDQSNMNKSLETLSTKKPTPRGYGSFKWFLRTIQKGEMIRNFHLKHSNPALILFPFVKH</sequence>
<evidence type="ECO:0000313" key="1">
    <source>
        <dbReference type="EMBL" id="KAG2270550.1"/>
    </source>
</evidence>
<keyword evidence="2" id="KW-1185">Reference proteome</keyword>